<dbReference type="PROSITE" id="PS00552">
    <property type="entry name" value="HTH_MERR_1"/>
    <property type="match status" value="1"/>
</dbReference>
<gene>
    <name evidence="4" type="ORF">OG699_41515</name>
</gene>
<dbReference type="Gene3D" id="1.10.1660.10">
    <property type="match status" value="1"/>
</dbReference>
<evidence type="ECO:0000259" key="3">
    <source>
        <dbReference type="PROSITE" id="PS50937"/>
    </source>
</evidence>
<dbReference type="GO" id="GO:0003700">
    <property type="term" value="F:DNA-binding transcription factor activity"/>
    <property type="evidence" value="ECO:0007669"/>
    <property type="project" value="InterPro"/>
</dbReference>
<dbReference type="Pfam" id="PF13411">
    <property type="entry name" value="MerR_1"/>
    <property type="match status" value="1"/>
</dbReference>
<dbReference type="InterPro" id="IPR009061">
    <property type="entry name" value="DNA-bd_dom_put_sf"/>
</dbReference>
<dbReference type="PANTHER" id="PTHR30204">
    <property type="entry name" value="REDOX-CYCLING DRUG-SENSING TRANSCRIPTIONAL ACTIVATOR SOXR"/>
    <property type="match status" value="1"/>
</dbReference>
<dbReference type="PANTHER" id="PTHR30204:SF97">
    <property type="entry name" value="MERR FAMILY REGULATORY PROTEIN"/>
    <property type="match status" value="1"/>
</dbReference>
<evidence type="ECO:0000256" key="2">
    <source>
        <dbReference type="SAM" id="Coils"/>
    </source>
</evidence>
<evidence type="ECO:0000256" key="1">
    <source>
        <dbReference type="ARBA" id="ARBA00023125"/>
    </source>
</evidence>
<accession>A0AAU3IC43</accession>
<keyword evidence="1" id="KW-0238">DNA-binding</keyword>
<sequence>MTLLDIAEVAERSGLAPSALRYYERRGLIASEGRNGLRRTFRSEVLARLSLVTCARASGFTLAEIARFVTATPDDTELRVHLAAKAEQLDTEIDRLTRMRDSLRHAAVCTRSPLVECPDFKQAISDDPAS</sequence>
<dbReference type="PROSITE" id="PS50937">
    <property type="entry name" value="HTH_MERR_2"/>
    <property type="match status" value="1"/>
</dbReference>
<proteinExistence type="predicted"/>
<dbReference type="EMBL" id="CP109546">
    <property type="protein sequence ID" value="WTZ13886.1"/>
    <property type="molecule type" value="Genomic_DNA"/>
</dbReference>
<keyword evidence="2" id="KW-0175">Coiled coil</keyword>
<feature type="domain" description="HTH merR-type" evidence="3">
    <location>
        <begin position="3"/>
        <end position="71"/>
    </location>
</feature>
<dbReference type="PRINTS" id="PR00040">
    <property type="entry name" value="HTHMERR"/>
</dbReference>
<name>A0AAU3IC43_9ACTN</name>
<dbReference type="InterPro" id="IPR000551">
    <property type="entry name" value="MerR-type_HTH_dom"/>
</dbReference>
<dbReference type="GO" id="GO:0003677">
    <property type="term" value="F:DNA binding"/>
    <property type="evidence" value="ECO:0007669"/>
    <property type="project" value="UniProtKB-KW"/>
</dbReference>
<reference evidence="4" key="1">
    <citation type="submission" date="2022-10" db="EMBL/GenBank/DDBJ databases">
        <title>The complete genomes of actinobacterial strains from the NBC collection.</title>
        <authorList>
            <person name="Joergensen T.S."/>
            <person name="Alvarez Arevalo M."/>
            <person name="Sterndorff E.B."/>
            <person name="Faurdal D."/>
            <person name="Vuksanovic O."/>
            <person name="Mourched A.-S."/>
            <person name="Charusanti P."/>
            <person name="Shaw S."/>
            <person name="Blin K."/>
            <person name="Weber T."/>
        </authorList>
    </citation>
    <scope>NUCLEOTIDE SEQUENCE</scope>
    <source>
        <strain evidence="4">NBC_01393</strain>
    </source>
</reference>
<dbReference type="SMART" id="SM00422">
    <property type="entry name" value="HTH_MERR"/>
    <property type="match status" value="1"/>
</dbReference>
<protein>
    <submittedName>
        <fullName evidence="4">MerR family transcriptional regulator</fullName>
    </submittedName>
</protein>
<dbReference type="AlphaFoldDB" id="A0AAU3IC43"/>
<feature type="coiled-coil region" evidence="2">
    <location>
        <begin position="79"/>
        <end position="106"/>
    </location>
</feature>
<evidence type="ECO:0000313" key="4">
    <source>
        <dbReference type="EMBL" id="WTZ13886.1"/>
    </source>
</evidence>
<organism evidence="4">
    <name type="scientific">Streptomyces sp. NBC_01393</name>
    <dbReference type="NCBI Taxonomy" id="2903851"/>
    <lineage>
        <taxon>Bacteria</taxon>
        <taxon>Bacillati</taxon>
        <taxon>Actinomycetota</taxon>
        <taxon>Actinomycetes</taxon>
        <taxon>Kitasatosporales</taxon>
        <taxon>Streptomycetaceae</taxon>
        <taxon>Streptomyces</taxon>
    </lineage>
</organism>
<dbReference type="InterPro" id="IPR047057">
    <property type="entry name" value="MerR_fam"/>
</dbReference>
<dbReference type="SUPFAM" id="SSF46955">
    <property type="entry name" value="Putative DNA-binding domain"/>
    <property type="match status" value="1"/>
</dbReference>